<dbReference type="EMBL" id="PDDY01000001">
    <property type="protein sequence ID" value="PEH42247.1"/>
    <property type="molecule type" value="Genomic_DNA"/>
</dbReference>
<evidence type="ECO:0000256" key="2">
    <source>
        <dbReference type="PIRSR" id="PIRSR016184-1"/>
    </source>
</evidence>
<dbReference type="NCBIfam" id="TIGR00654">
    <property type="entry name" value="PhzF_family"/>
    <property type="match status" value="1"/>
</dbReference>
<dbReference type="GO" id="GO:0005737">
    <property type="term" value="C:cytoplasm"/>
    <property type="evidence" value="ECO:0007669"/>
    <property type="project" value="TreeGrafter"/>
</dbReference>
<dbReference type="Gene3D" id="3.10.310.10">
    <property type="entry name" value="Diaminopimelate Epimerase, Chain A, domain 1"/>
    <property type="match status" value="2"/>
</dbReference>
<comment type="caution">
    <text evidence="3">The sequence shown here is derived from an EMBL/GenBank/DDBJ whole genome shotgun (WGS) entry which is preliminary data.</text>
</comment>
<dbReference type="Proteomes" id="UP000220629">
    <property type="component" value="Unassembled WGS sequence"/>
</dbReference>
<dbReference type="InterPro" id="IPR003719">
    <property type="entry name" value="Phenazine_PhzF-like"/>
</dbReference>
<dbReference type="SUPFAM" id="SSF54506">
    <property type="entry name" value="Diaminopimelate epimerase-like"/>
    <property type="match status" value="1"/>
</dbReference>
<dbReference type="PANTHER" id="PTHR13774">
    <property type="entry name" value="PHENAZINE BIOSYNTHESIS PROTEIN"/>
    <property type="match status" value="1"/>
</dbReference>
<dbReference type="PANTHER" id="PTHR13774:SF32">
    <property type="entry name" value="ANTISENSE-ENHANCING SEQUENCE 1"/>
    <property type="match status" value="1"/>
</dbReference>
<organism evidence="3 4">
    <name type="scientific">Burkholderia gladioli</name>
    <name type="common">Pseudomonas marginata</name>
    <name type="synonym">Phytomonas marginata</name>
    <dbReference type="NCBI Taxonomy" id="28095"/>
    <lineage>
        <taxon>Bacteria</taxon>
        <taxon>Pseudomonadati</taxon>
        <taxon>Pseudomonadota</taxon>
        <taxon>Betaproteobacteria</taxon>
        <taxon>Burkholderiales</taxon>
        <taxon>Burkholderiaceae</taxon>
        <taxon>Burkholderia</taxon>
    </lineage>
</organism>
<proteinExistence type="inferred from homology"/>
<dbReference type="AlphaFoldDB" id="A0A2A7SF10"/>
<sequence length="307" mass="32318">MARGTRRGGRVVNATLFLVDVFTRRALLGNPVAVVLPDAMPDAARMQALAAWNGMPETVFAMPAPDGKAARGGADYHVRIWSPRRELPFAGHPSIGTARALLAAGLVTPRAGRLVQQSPHGQVTMRVDDGDDGRIWFETPEPRIEPLDAQGAREVLGALGASGRHADMACVAAGPRWLVVWFESAEKLGALAPELDAVERLSRRHEVSGITAVAPGRHGAADFELRSFGPAIGVDEDAACGGGNACAAAMLAAKGRWPARGNGAVATASQGRHLGRDASLFWRRAEDGPRFEIGGHAVLVSRGSLSL</sequence>
<comment type="similarity">
    <text evidence="1">Belongs to the PhzF family.</text>
</comment>
<reference evidence="4" key="1">
    <citation type="submission" date="2017-09" db="EMBL/GenBank/DDBJ databases">
        <title>FDA dAtabase for Regulatory Grade micrObial Sequences (FDA-ARGOS): Supporting development and validation of Infectious Disease Dx tests.</title>
        <authorList>
            <person name="Minogue T."/>
            <person name="Wolcott M."/>
            <person name="Wasieloski L."/>
            <person name="Aguilar W."/>
            <person name="Moore D."/>
            <person name="Tallon L."/>
            <person name="Sadzewicz L."/>
            <person name="Ott S."/>
            <person name="Zhao X."/>
            <person name="Nagaraj S."/>
            <person name="Vavikolanu K."/>
            <person name="Aluvathingal J."/>
            <person name="Nadendla S."/>
            <person name="Sichtig H."/>
        </authorList>
    </citation>
    <scope>NUCLEOTIDE SEQUENCE [LARGE SCALE GENOMIC DNA]</scope>
    <source>
        <strain evidence="4">FDAARGOS_390</strain>
    </source>
</reference>
<protein>
    <submittedName>
        <fullName evidence="3">Phenazine biosynthesis protein PhzF</fullName>
    </submittedName>
</protein>
<dbReference type="GO" id="GO:0016853">
    <property type="term" value="F:isomerase activity"/>
    <property type="evidence" value="ECO:0007669"/>
    <property type="project" value="TreeGrafter"/>
</dbReference>
<evidence type="ECO:0000313" key="4">
    <source>
        <dbReference type="Proteomes" id="UP000220629"/>
    </source>
</evidence>
<dbReference type="Pfam" id="PF02567">
    <property type="entry name" value="PhzC-PhzF"/>
    <property type="match status" value="1"/>
</dbReference>
<evidence type="ECO:0000256" key="1">
    <source>
        <dbReference type="ARBA" id="ARBA00008270"/>
    </source>
</evidence>
<dbReference type="PIRSF" id="PIRSF016184">
    <property type="entry name" value="PhzC_PhzF"/>
    <property type="match status" value="1"/>
</dbReference>
<evidence type="ECO:0000313" key="3">
    <source>
        <dbReference type="EMBL" id="PEH42247.1"/>
    </source>
</evidence>
<gene>
    <name evidence="3" type="ORF">CRM94_08885</name>
</gene>
<name>A0A2A7SF10_BURGA</name>
<accession>A0A2A7SF10</accession>
<feature type="active site" evidence="2">
    <location>
        <position position="57"/>
    </location>
</feature>